<dbReference type="PANTHER" id="PTHR48021">
    <property type="match status" value="1"/>
</dbReference>
<keyword evidence="8" id="KW-1185">Reference proteome</keyword>
<keyword evidence="7" id="KW-0813">Transport</keyword>
<dbReference type="PROSITE" id="PS50850">
    <property type="entry name" value="MFS"/>
    <property type="match status" value="1"/>
</dbReference>
<evidence type="ECO:0000313" key="7">
    <source>
        <dbReference type="EMBL" id="KOB72970.1"/>
    </source>
</evidence>
<accession>A0A0L7LC51</accession>
<comment type="caution">
    <text evidence="7">The sequence shown here is derived from an EMBL/GenBank/DDBJ whole genome shotgun (WGS) entry which is preliminary data.</text>
</comment>
<dbReference type="InterPro" id="IPR005828">
    <property type="entry name" value="MFS_sugar_transport-like"/>
</dbReference>
<dbReference type="Proteomes" id="UP000037510">
    <property type="component" value="Unassembled WGS sequence"/>
</dbReference>
<keyword evidence="4 5" id="KW-0472">Membrane</keyword>
<name>A0A0L7LC51_OPEBR</name>
<gene>
    <name evidence="7" type="ORF">OBRU01_11560</name>
</gene>
<dbReference type="InterPro" id="IPR050549">
    <property type="entry name" value="MFS_Trehalose_Transporter"/>
</dbReference>
<dbReference type="Gene3D" id="1.20.1250.20">
    <property type="entry name" value="MFS general substrate transporter like domains"/>
    <property type="match status" value="1"/>
</dbReference>
<feature type="transmembrane region" description="Helical" evidence="5">
    <location>
        <begin position="199"/>
        <end position="221"/>
    </location>
</feature>
<dbReference type="EMBL" id="JTDY01001756">
    <property type="protein sequence ID" value="KOB72970.1"/>
    <property type="molecule type" value="Genomic_DNA"/>
</dbReference>
<sequence>MYRPNFRSLGCLLVTFCFAGYLADKIGRKYSLIIACLPRIITSFIFIYASQVWMFLLGRGICGISDAFTVHITATYTSEIASKGIRGGLGTISQIWSSLGGMIILITGPYVSYDTINIIHTSIVIGTGIPLLFLPESPYFLYSIGRSEESLRLLISLRGSETIAKEEIKEYSINNDHGIRVNKLELLKEKNALKTVGKVMFLGMGYMLTGYTSASFHLQTIFEMTHTSVSSEISSAIIGVIAVFACCCTIYLSDRFGRKPVLTMALIGQGLGMIGLGTFFKLTEGHYAIVGFLNYLPLLSIGLVIYSYNAGLGSLIWILFAELFDGRLRAFGVSAGGVMACIFGFLTIRFLNNLMDNIGPAPTYWVFGGFCVCTCLFILFFIPETKVYTPEVEASFPVVKNLSNNKQ</sequence>
<feature type="transmembrane region" description="Helical" evidence="5">
    <location>
        <begin position="6"/>
        <end position="23"/>
    </location>
</feature>
<dbReference type="GO" id="GO:0022857">
    <property type="term" value="F:transmembrane transporter activity"/>
    <property type="evidence" value="ECO:0007669"/>
    <property type="project" value="InterPro"/>
</dbReference>
<feature type="transmembrane region" description="Helical" evidence="5">
    <location>
        <begin position="30"/>
        <end position="49"/>
    </location>
</feature>
<keyword evidence="2 5" id="KW-0812">Transmembrane</keyword>
<proteinExistence type="predicted"/>
<dbReference type="Pfam" id="PF00083">
    <property type="entry name" value="Sugar_tr"/>
    <property type="match status" value="1"/>
</dbReference>
<evidence type="ECO:0000256" key="2">
    <source>
        <dbReference type="ARBA" id="ARBA00022692"/>
    </source>
</evidence>
<evidence type="ECO:0000256" key="3">
    <source>
        <dbReference type="ARBA" id="ARBA00022989"/>
    </source>
</evidence>
<keyword evidence="7" id="KW-0762">Sugar transport</keyword>
<feature type="transmembrane region" description="Helical" evidence="5">
    <location>
        <begin position="363"/>
        <end position="382"/>
    </location>
</feature>
<organism evidence="7 8">
    <name type="scientific">Operophtera brumata</name>
    <name type="common">Winter moth</name>
    <name type="synonym">Phalaena brumata</name>
    <dbReference type="NCBI Taxonomy" id="104452"/>
    <lineage>
        <taxon>Eukaryota</taxon>
        <taxon>Metazoa</taxon>
        <taxon>Ecdysozoa</taxon>
        <taxon>Arthropoda</taxon>
        <taxon>Hexapoda</taxon>
        <taxon>Insecta</taxon>
        <taxon>Pterygota</taxon>
        <taxon>Neoptera</taxon>
        <taxon>Endopterygota</taxon>
        <taxon>Lepidoptera</taxon>
        <taxon>Glossata</taxon>
        <taxon>Ditrysia</taxon>
        <taxon>Geometroidea</taxon>
        <taxon>Geometridae</taxon>
        <taxon>Larentiinae</taxon>
        <taxon>Operophtera</taxon>
    </lineage>
</organism>
<evidence type="ECO:0000256" key="5">
    <source>
        <dbReference type="SAM" id="Phobius"/>
    </source>
</evidence>
<dbReference type="InterPro" id="IPR005829">
    <property type="entry name" value="Sugar_transporter_CS"/>
</dbReference>
<dbReference type="InterPro" id="IPR020846">
    <property type="entry name" value="MFS_dom"/>
</dbReference>
<feature type="domain" description="Major facilitator superfamily (MFS) profile" evidence="6">
    <location>
        <begin position="1"/>
        <end position="386"/>
    </location>
</feature>
<reference evidence="7 8" key="1">
    <citation type="journal article" date="2015" name="Genome Biol. Evol.">
        <title>The genome of winter moth (Operophtera brumata) provides a genomic perspective on sexual dimorphism and phenology.</title>
        <authorList>
            <person name="Derks M.F."/>
            <person name="Smit S."/>
            <person name="Salis L."/>
            <person name="Schijlen E."/>
            <person name="Bossers A."/>
            <person name="Mateman C."/>
            <person name="Pijl A.S."/>
            <person name="de Ridder D."/>
            <person name="Groenen M.A."/>
            <person name="Visser M.E."/>
            <person name="Megens H.J."/>
        </authorList>
    </citation>
    <scope>NUCLEOTIDE SEQUENCE [LARGE SCALE GENOMIC DNA]</scope>
    <source>
        <strain evidence="7">WM2013NL</strain>
        <tissue evidence="7">Head and thorax</tissue>
    </source>
</reference>
<feature type="transmembrane region" description="Helical" evidence="5">
    <location>
        <begin position="233"/>
        <end position="252"/>
    </location>
</feature>
<evidence type="ECO:0000313" key="8">
    <source>
        <dbReference type="Proteomes" id="UP000037510"/>
    </source>
</evidence>
<feature type="transmembrane region" description="Helical" evidence="5">
    <location>
        <begin position="292"/>
        <end position="319"/>
    </location>
</feature>
<dbReference type="PROSITE" id="PS00216">
    <property type="entry name" value="SUGAR_TRANSPORT_1"/>
    <property type="match status" value="2"/>
</dbReference>
<feature type="transmembrane region" description="Helical" evidence="5">
    <location>
        <begin position="95"/>
        <end position="112"/>
    </location>
</feature>
<evidence type="ECO:0000256" key="4">
    <source>
        <dbReference type="ARBA" id="ARBA00023136"/>
    </source>
</evidence>
<dbReference type="STRING" id="104452.A0A0L7LC51"/>
<dbReference type="GO" id="GO:0016020">
    <property type="term" value="C:membrane"/>
    <property type="evidence" value="ECO:0007669"/>
    <property type="project" value="UniProtKB-SubCell"/>
</dbReference>
<evidence type="ECO:0000259" key="6">
    <source>
        <dbReference type="PROSITE" id="PS50850"/>
    </source>
</evidence>
<dbReference type="AlphaFoldDB" id="A0A0L7LC51"/>
<feature type="transmembrane region" description="Helical" evidence="5">
    <location>
        <begin position="331"/>
        <end position="351"/>
    </location>
</feature>
<dbReference type="SUPFAM" id="SSF103473">
    <property type="entry name" value="MFS general substrate transporter"/>
    <property type="match status" value="1"/>
</dbReference>
<dbReference type="InterPro" id="IPR036259">
    <property type="entry name" value="MFS_trans_sf"/>
</dbReference>
<keyword evidence="3 5" id="KW-1133">Transmembrane helix</keyword>
<dbReference type="PANTHER" id="PTHR48021:SF47">
    <property type="entry name" value="GH17672P"/>
    <property type="match status" value="1"/>
</dbReference>
<evidence type="ECO:0000256" key="1">
    <source>
        <dbReference type="ARBA" id="ARBA00004141"/>
    </source>
</evidence>
<comment type="subcellular location">
    <subcellularLocation>
        <location evidence="1">Membrane</location>
        <topology evidence="1">Multi-pass membrane protein</topology>
    </subcellularLocation>
</comment>
<protein>
    <submittedName>
        <fullName evidence="7">Sugar transporter 11</fullName>
    </submittedName>
</protein>
<feature type="transmembrane region" description="Helical" evidence="5">
    <location>
        <begin position="261"/>
        <end position="280"/>
    </location>
</feature>